<reference evidence="1" key="1">
    <citation type="submission" date="2021-02" db="EMBL/GenBank/DDBJ databases">
        <authorList>
            <consortium name="DOE Joint Genome Institute"/>
            <person name="Ahrendt S."/>
            <person name="Looney B.P."/>
            <person name="Miyauchi S."/>
            <person name="Morin E."/>
            <person name="Drula E."/>
            <person name="Courty P.E."/>
            <person name="Chicoki N."/>
            <person name="Fauchery L."/>
            <person name="Kohler A."/>
            <person name="Kuo A."/>
            <person name="Labutti K."/>
            <person name="Pangilinan J."/>
            <person name="Lipzen A."/>
            <person name="Riley R."/>
            <person name="Andreopoulos W."/>
            <person name="He G."/>
            <person name="Johnson J."/>
            <person name="Barry K.W."/>
            <person name="Grigoriev I.V."/>
            <person name="Nagy L."/>
            <person name="Hibbett D."/>
            <person name="Henrissat B."/>
            <person name="Matheny P.B."/>
            <person name="Labbe J."/>
            <person name="Martin F."/>
        </authorList>
    </citation>
    <scope>NUCLEOTIDE SEQUENCE</scope>
    <source>
        <strain evidence="1">FP105234-sp</strain>
    </source>
</reference>
<reference evidence="1" key="2">
    <citation type="journal article" date="2022" name="New Phytol.">
        <title>Evolutionary transition to the ectomycorrhizal habit in the genomes of a hyperdiverse lineage of mushroom-forming fungi.</title>
        <authorList>
            <person name="Looney B."/>
            <person name="Miyauchi S."/>
            <person name="Morin E."/>
            <person name="Drula E."/>
            <person name="Courty P.E."/>
            <person name="Kohler A."/>
            <person name="Kuo A."/>
            <person name="LaButti K."/>
            <person name="Pangilinan J."/>
            <person name="Lipzen A."/>
            <person name="Riley R."/>
            <person name="Andreopoulos W."/>
            <person name="He G."/>
            <person name="Johnson J."/>
            <person name="Nolan M."/>
            <person name="Tritt A."/>
            <person name="Barry K.W."/>
            <person name="Grigoriev I.V."/>
            <person name="Nagy L.G."/>
            <person name="Hibbett D."/>
            <person name="Henrissat B."/>
            <person name="Matheny P.B."/>
            <person name="Labbe J."/>
            <person name="Martin F.M."/>
        </authorList>
    </citation>
    <scope>NUCLEOTIDE SEQUENCE</scope>
    <source>
        <strain evidence="1">FP105234-sp</strain>
    </source>
</reference>
<organism evidence="1 2">
    <name type="scientific">Auriscalpium vulgare</name>
    <dbReference type="NCBI Taxonomy" id="40419"/>
    <lineage>
        <taxon>Eukaryota</taxon>
        <taxon>Fungi</taxon>
        <taxon>Dikarya</taxon>
        <taxon>Basidiomycota</taxon>
        <taxon>Agaricomycotina</taxon>
        <taxon>Agaricomycetes</taxon>
        <taxon>Russulales</taxon>
        <taxon>Auriscalpiaceae</taxon>
        <taxon>Auriscalpium</taxon>
    </lineage>
</organism>
<protein>
    <submittedName>
        <fullName evidence="1">Uncharacterized protein</fullName>
    </submittedName>
</protein>
<proteinExistence type="predicted"/>
<keyword evidence="2" id="KW-1185">Reference proteome</keyword>
<dbReference type="EMBL" id="MU277072">
    <property type="protein sequence ID" value="KAI0037330.1"/>
    <property type="molecule type" value="Genomic_DNA"/>
</dbReference>
<sequence length="157" mass="17738">MYGGHFMTYDTLHLSRWSRFIDHTRGEYATNADHVGVRRQLARMAMAIRLRPERHGSMNLRSFMAMAEMIVNADSYIADGAPAAHPAIMHDDYIETIVAYRIVKVICVSNGISRSRLLNKMDAALVWDDPGTGTVDIGILTEERNADRVKCVALKDW</sequence>
<gene>
    <name evidence="1" type="ORF">FA95DRAFT_1614330</name>
</gene>
<comment type="caution">
    <text evidence="1">The sequence shown here is derived from an EMBL/GenBank/DDBJ whole genome shotgun (WGS) entry which is preliminary data.</text>
</comment>
<name>A0ACB8QZW2_9AGAM</name>
<accession>A0ACB8QZW2</accession>
<evidence type="ECO:0000313" key="1">
    <source>
        <dbReference type="EMBL" id="KAI0037330.1"/>
    </source>
</evidence>
<evidence type="ECO:0000313" key="2">
    <source>
        <dbReference type="Proteomes" id="UP000814033"/>
    </source>
</evidence>
<dbReference type="Proteomes" id="UP000814033">
    <property type="component" value="Unassembled WGS sequence"/>
</dbReference>